<proteinExistence type="predicted"/>
<evidence type="ECO:0000313" key="3">
    <source>
        <dbReference type="Proteomes" id="UP000015106"/>
    </source>
</evidence>
<sequence>MLPTTLQSTTGNAFTVLHTFDSSAGPWSLVAEEAPLSSRWRRSARISCVRWNWSFRFHRCQSGPWRRLSESSAGRSSSRRWNAIGSTGDDMEWPLNGQFGGGIARMNPSRST</sequence>
<evidence type="ECO:0000313" key="2">
    <source>
        <dbReference type="EnsemblPlants" id="TuG1812G0300003028.01.T01.cds299532"/>
    </source>
</evidence>
<accession>A0A8R7PUN5</accession>
<reference evidence="3" key="1">
    <citation type="journal article" date="2013" name="Nature">
        <title>Draft genome of the wheat A-genome progenitor Triticum urartu.</title>
        <authorList>
            <person name="Ling H.Q."/>
            <person name="Zhao S."/>
            <person name="Liu D."/>
            <person name="Wang J."/>
            <person name="Sun H."/>
            <person name="Zhang C."/>
            <person name="Fan H."/>
            <person name="Li D."/>
            <person name="Dong L."/>
            <person name="Tao Y."/>
            <person name="Gao C."/>
            <person name="Wu H."/>
            <person name="Li Y."/>
            <person name="Cui Y."/>
            <person name="Guo X."/>
            <person name="Zheng S."/>
            <person name="Wang B."/>
            <person name="Yu K."/>
            <person name="Liang Q."/>
            <person name="Yang W."/>
            <person name="Lou X."/>
            <person name="Chen J."/>
            <person name="Feng M."/>
            <person name="Jian J."/>
            <person name="Zhang X."/>
            <person name="Luo G."/>
            <person name="Jiang Y."/>
            <person name="Liu J."/>
            <person name="Wang Z."/>
            <person name="Sha Y."/>
            <person name="Zhang B."/>
            <person name="Wu H."/>
            <person name="Tang D."/>
            <person name="Shen Q."/>
            <person name="Xue P."/>
            <person name="Zou S."/>
            <person name="Wang X."/>
            <person name="Liu X."/>
            <person name="Wang F."/>
            <person name="Yang Y."/>
            <person name="An X."/>
            <person name="Dong Z."/>
            <person name="Zhang K."/>
            <person name="Zhang X."/>
            <person name="Luo M.C."/>
            <person name="Dvorak J."/>
            <person name="Tong Y."/>
            <person name="Wang J."/>
            <person name="Yang H."/>
            <person name="Li Z."/>
            <person name="Wang D."/>
            <person name="Zhang A."/>
            <person name="Wang J."/>
        </authorList>
    </citation>
    <scope>NUCLEOTIDE SEQUENCE</scope>
    <source>
        <strain evidence="3">cv. G1812</strain>
    </source>
</reference>
<dbReference type="Gramene" id="TuG1812G0300003028.01.T01">
    <property type="protein sequence ID" value="TuG1812G0300003028.01.T01.cds299532"/>
    <property type="gene ID" value="TuG1812G0300003028.01"/>
</dbReference>
<dbReference type="Proteomes" id="UP000015106">
    <property type="component" value="Chromosome 3"/>
</dbReference>
<reference evidence="2" key="2">
    <citation type="submission" date="2018-03" db="EMBL/GenBank/DDBJ databases">
        <title>The Triticum urartu genome reveals the dynamic nature of wheat genome evolution.</title>
        <authorList>
            <person name="Ling H."/>
            <person name="Ma B."/>
            <person name="Shi X."/>
            <person name="Liu H."/>
            <person name="Dong L."/>
            <person name="Sun H."/>
            <person name="Cao Y."/>
            <person name="Gao Q."/>
            <person name="Zheng S."/>
            <person name="Li Y."/>
            <person name="Yu Y."/>
            <person name="Du H."/>
            <person name="Qi M."/>
            <person name="Li Y."/>
            <person name="Yu H."/>
            <person name="Cui Y."/>
            <person name="Wang N."/>
            <person name="Chen C."/>
            <person name="Wu H."/>
            <person name="Zhao Y."/>
            <person name="Zhang J."/>
            <person name="Li Y."/>
            <person name="Zhou W."/>
            <person name="Zhang B."/>
            <person name="Hu W."/>
            <person name="Eijk M."/>
            <person name="Tang J."/>
            <person name="Witsenboer H."/>
            <person name="Zhao S."/>
            <person name="Li Z."/>
            <person name="Zhang A."/>
            <person name="Wang D."/>
            <person name="Liang C."/>
        </authorList>
    </citation>
    <scope>NUCLEOTIDE SEQUENCE [LARGE SCALE GENOMIC DNA]</scope>
    <source>
        <strain evidence="2">cv. G1812</strain>
    </source>
</reference>
<reference evidence="2" key="3">
    <citation type="submission" date="2022-06" db="UniProtKB">
        <authorList>
            <consortium name="EnsemblPlants"/>
        </authorList>
    </citation>
    <scope>IDENTIFICATION</scope>
</reference>
<feature type="compositionally biased region" description="Low complexity" evidence="1">
    <location>
        <begin position="70"/>
        <end position="80"/>
    </location>
</feature>
<dbReference type="AlphaFoldDB" id="A0A8R7PUN5"/>
<dbReference type="EnsemblPlants" id="TuG1812G0300003028.01.T01">
    <property type="protein sequence ID" value="TuG1812G0300003028.01.T01.cds299532"/>
    <property type="gene ID" value="TuG1812G0300003028.01"/>
</dbReference>
<protein>
    <submittedName>
        <fullName evidence="2">Uncharacterized protein</fullName>
    </submittedName>
</protein>
<feature type="region of interest" description="Disordered" evidence="1">
    <location>
        <begin position="66"/>
        <end position="112"/>
    </location>
</feature>
<name>A0A8R7PUN5_TRIUA</name>
<evidence type="ECO:0000256" key="1">
    <source>
        <dbReference type="SAM" id="MobiDB-lite"/>
    </source>
</evidence>
<organism evidence="2 3">
    <name type="scientific">Triticum urartu</name>
    <name type="common">Red wild einkorn</name>
    <name type="synonym">Crithodium urartu</name>
    <dbReference type="NCBI Taxonomy" id="4572"/>
    <lineage>
        <taxon>Eukaryota</taxon>
        <taxon>Viridiplantae</taxon>
        <taxon>Streptophyta</taxon>
        <taxon>Embryophyta</taxon>
        <taxon>Tracheophyta</taxon>
        <taxon>Spermatophyta</taxon>
        <taxon>Magnoliopsida</taxon>
        <taxon>Liliopsida</taxon>
        <taxon>Poales</taxon>
        <taxon>Poaceae</taxon>
        <taxon>BOP clade</taxon>
        <taxon>Pooideae</taxon>
        <taxon>Triticodae</taxon>
        <taxon>Triticeae</taxon>
        <taxon>Triticinae</taxon>
        <taxon>Triticum</taxon>
    </lineage>
</organism>
<keyword evidence="3" id="KW-1185">Reference proteome</keyword>